<accession>A0ABZ2UJA3</accession>
<protein>
    <submittedName>
        <fullName evidence="3">Histidine kinase</fullName>
    </submittedName>
</protein>
<feature type="transmembrane region" description="Helical" evidence="1">
    <location>
        <begin position="45"/>
        <end position="68"/>
    </location>
</feature>
<evidence type="ECO:0000313" key="4">
    <source>
        <dbReference type="Proteomes" id="UP001623852"/>
    </source>
</evidence>
<proteinExistence type="predicted"/>
<evidence type="ECO:0000259" key="2">
    <source>
        <dbReference type="Pfam" id="PF06580"/>
    </source>
</evidence>
<dbReference type="EMBL" id="CP150845">
    <property type="protein sequence ID" value="WYZ21638.1"/>
    <property type="molecule type" value="Genomic_DNA"/>
</dbReference>
<dbReference type="Proteomes" id="UP001623852">
    <property type="component" value="Chromosome"/>
</dbReference>
<keyword evidence="4" id="KW-1185">Reference proteome</keyword>
<reference evidence="3 4" key="1">
    <citation type="submission" date="2024-03" db="EMBL/GenBank/DDBJ databases">
        <title>Flavobacterium soyae.</title>
        <authorList>
            <person name="Zheng W."/>
        </authorList>
    </citation>
    <scope>NUCLEOTIDE SEQUENCE [LARGE SCALE GENOMIC DNA]</scope>
    <source>
        <strain evidence="3 4">55</strain>
    </source>
</reference>
<evidence type="ECO:0000313" key="3">
    <source>
        <dbReference type="EMBL" id="WYZ21638.1"/>
    </source>
</evidence>
<feature type="domain" description="Signal transduction histidine kinase internal region" evidence="2">
    <location>
        <begin position="168"/>
        <end position="244"/>
    </location>
</feature>
<feature type="transmembrane region" description="Helical" evidence="1">
    <location>
        <begin position="89"/>
        <end position="108"/>
    </location>
</feature>
<organism evidence="3 4">
    <name type="scientific">Flavobacterium soyae</name>
    <dbReference type="NCBI Taxonomy" id="2903098"/>
    <lineage>
        <taxon>Bacteria</taxon>
        <taxon>Pseudomonadati</taxon>
        <taxon>Bacteroidota</taxon>
        <taxon>Flavobacteriia</taxon>
        <taxon>Flavobacteriales</taxon>
        <taxon>Flavobacteriaceae</taxon>
        <taxon>Flavobacterium</taxon>
    </lineage>
</organism>
<keyword evidence="1" id="KW-0812">Transmembrane</keyword>
<evidence type="ECO:0000256" key="1">
    <source>
        <dbReference type="SAM" id="Phobius"/>
    </source>
</evidence>
<dbReference type="Gene3D" id="3.30.565.10">
    <property type="entry name" value="Histidine kinase-like ATPase, C-terminal domain"/>
    <property type="match status" value="1"/>
</dbReference>
<keyword evidence="1" id="KW-0472">Membrane</keyword>
<sequence>MIKNIKRSVTPQNTKEIRRLNMFLVGLAFPFTFLLLFLFEEILSALFILAIKTACYMLITSNLLVWILKYSAKKFPDNLFKFNCCRYTLSYISGITIYLTLWPIFASLANIPTRLDNYKLLAAFIAISTVLTTIILFLHDFVIFKENKIQTELDYSRLQLRSTQAENLLLKQQIHPHFLFNSLNTLKALYKKDPDLGEVYLLQLADFLRSAVSLNNSHAATLEQELEICKNYLNMQKIRFNDALEWNLQIENPEMLKGYIPAFSLQPLLENAIKHNIFTKEMPLKILIEQRDCYITVFNVINLRNAGETSTKSGLSNLAERYLLWSGEEIIVKNDGISFSVSIKIMSHENRNY</sequence>
<keyword evidence="3" id="KW-0418">Kinase</keyword>
<feature type="transmembrane region" description="Helical" evidence="1">
    <location>
        <begin position="120"/>
        <end position="138"/>
    </location>
</feature>
<dbReference type="PANTHER" id="PTHR34220">
    <property type="entry name" value="SENSOR HISTIDINE KINASE YPDA"/>
    <property type="match status" value="1"/>
</dbReference>
<feature type="transmembrane region" description="Helical" evidence="1">
    <location>
        <begin position="20"/>
        <end position="39"/>
    </location>
</feature>
<keyword evidence="3" id="KW-0808">Transferase</keyword>
<name>A0ABZ2UJA3_9FLAO</name>
<dbReference type="InterPro" id="IPR010559">
    <property type="entry name" value="Sig_transdc_His_kin_internal"/>
</dbReference>
<dbReference type="RefSeq" id="WP_406845325.1">
    <property type="nucleotide sequence ID" value="NZ_CP150845.1"/>
</dbReference>
<dbReference type="GO" id="GO:0016301">
    <property type="term" value="F:kinase activity"/>
    <property type="evidence" value="ECO:0007669"/>
    <property type="project" value="UniProtKB-KW"/>
</dbReference>
<dbReference type="Pfam" id="PF06580">
    <property type="entry name" value="His_kinase"/>
    <property type="match status" value="1"/>
</dbReference>
<dbReference type="InterPro" id="IPR050640">
    <property type="entry name" value="Bact_2-comp_sensor_kinase"/>
</dbReference>
<gene>
    <name evidence="3" type="ORF">AABD74_09250</name>
</gene>
<keyword evidence="1" id="KW-1133">Transmembrane helix</keyword>
<dbReference type="PANTHER" id="PTHR34220:SF7">
    <property type="entry name" value="SENSOR HISTIDINE KINASE YPDA"/>
    <property type="match status" value="1"/>
</dbReference>
<dbReference type="InterPro" id="IPR036890">
    <property type="entry name" value="HATPase_C_sf"/>
</dbReference>